<comment type="caution">
    <text evidence="1">The sequence shown here is derived from an EMBL/GenBank/DDBJ whole genome shotgun (WGS) entry which is preliminary data.</text>
</comment>
<dbReference type="AlphaFoldDB" id="A0A8J5CS30"/>
<evidence type="ECO:0000313" key="2">
    <source>
        <dbReference type="Proteomes" id="UP000770661"/>
    </source>
</evidence>
<sequence length="101" mass="10797">MGFSVDQPTTLTMVCPSSSLQKFRQTIKGTGILQIGPSCAVHADTFTLPALDEVVDDAPLSATHPPALAPLLAGWEKRVLTQLPNASLHLWGRSTQRSCLS</sequence>
<keyword evidence="2" id="KW-1185">Reference proteome</keyword>
<name>A0A8J5CS30_CHIOP</name>
<accession>A0A8J5CS30</accession>
<gene>
    <name evidence="1" type="ORF">GWK47_053738</name>
</gene>
<proteinExistence type="predicted"/>
<reference evidence="1" key="1">
    <citation type="submission" date="2020-07" db="EMBL/GenBank/DDBJ databases">
        <title>The High-quality genome of the commercially important snow crab, Chionoecetes opilio.</title>
        <authorList>
            <person name="Jeong J.-H."/>
            <person name="Ryu S."/>
        </authorList>
    </citation>
    <scope>NUCLEOTIDE SEQUENCE</scope>
    <source>
        <strain evidence="1">MADBK_172401_WGS</strain>
        <tissue evidence="1">Digestive gland</tissue>
    </source>
</reference>
<dbReference type="EMBL" id="JACEEZ010017095">
    <property type="protein sequence ID" value="KAG0717782.1"/>
    <property type="molecule type" value="Genomic_DNA"/>
</dbReference>
<protein>
    <submittedName>
        <fullName evidence="1">Uncharacterized protein</fullName>
    </submittedName>
</protein>
<organism evidence="1 2">
    <name type="scientific">Chionoecetes opilio</name>
    <name type="common">Atlantic snow crab</name>
    <name type="synonym">Cancer opilio</name>
    <dbReference type="NCBI Taxonomy" id="41210"/>
    <lineage>
        <taxon>Eukaryota</taxon>
        <taxon>Metazoa</taxon>
        <taxon>Ecdysozoa</taxon>
        <taxon>Arthropoda</taxon>
        <taxon>Crustacea</taxon>
        <taxon>Multicrustacea</taxon>
        <taxon>Malacostraca</taxon>
        <taxon>Eumalacostraca</taxon>
        <taxon>Eucarida</taxon>
        <taxon>Decapoda</taxon>
        <taxon>Pleocyemata</taxon>
        <taxon>Brachyura</taxon>
        <taxon>Eubrachyura</taxon>
        <taxon>Majoidea</taxon>
        <taxon>Majidae</taxon>
        <taxon>Chionoecetes</taxon>
    </lineage>
</organism>
<evidence type="ECO:0000313" key="1">
    <source>
        <dbReference type="EMBL" id="KAG0717782.1"/>
    </source>
</evidence>
<dbReference type="Proteomes" id="UP000770661">
    <property type="component" value="Unassembled WGS sequence"/>
</dbReference>